<evidence type="ECO:0000256" key="7">
    <source>
        <dbReference type="HAMAP-Rule" id="MF_00955"/>
    </source>
</evidence>
<dbReference type="SUPFAM" id="SSF51735">
    <property type="entry name" value="NAD(P)-binding Rossmann-fold domains"/>
    <property type="match status" value="1"/>
</dbReference>
<dbReference type="RefSeq" id="WP_253536557.1">
    <property type="nucleotide sequence ID" value="NZ_JAMYWC010000003.1"/>
</dbReference>
<comment type="caution">
    <text evidence="7">Lacks conserved residue(s) required for the propagation of feature annotation.</text>
</comment>
<dbReference type="Pfam" id="PF16363">
    <property type="entry name" value="GDP_Man_Dehyd"/>
    <property type="match status" value="1"/>
</dbReference>
<dbReference type="EC" id="4.2.1.47" evidence="4 7"/>
<reference evidence="10" key="1">
    <citation type="journal article" date="2023" name="Front. Microbiol.">
        <title>Ralstonia chuxiongensis sp. nov., Ralstonia mojiangensis sp. nov., and Ralstonia soli sp. nov., isolated from tobacco fields, are three novel species in the family Burkholderiaceae.</title>
        <authorList>
            <person name="Lu C.H."/>
            <person name="Zhang Y.Y."/>
            <person name="Jiang N."/>
            <person name="Chen W."/>
            <person name="Shao X."/>
            <person name="Zhao Z.M."/>
            <person name="Lu W.L."/>
            <person name="Hu X."/>
            <person name="Xi Y.X."/>
            <person name="Zou S.Y."/>
            <person name="Wei Q.J."/>
            <person name="Lin Z.L."/>
            <person name="Gong L."/>
            <person name="Gai X.T."/>
            <person name="Zhang L.Q."/>
            <person name="Li J.Y."/>
            <person name="Jin Y."/>
            <person name="Xia Z.Y."/>
        </authorList>
    </citation>
    <scope>NUCLEOTIDE SEQUENCE [LARGE SCALE GENOMIC DNA]</scope>
    <source>
        <strain evidence="10">21YRMH01-3</strain>
    </source>
</reference>
<dbReference type="Gene3D" id="3.90.25.10">
    <property type="entry name" value="UDP-galactose 4-epimerase, domain 1"/>
    <property type="match status" value="1"/>
</dbReference>
<dbReference type="GO" id="GO:0042351">
    <property type="term" value="P:'de novo' GDP-L-fucose biosynthetic process"/>
    <property type="evidence" value="ECO:0007669"/>
    <property type="project" value="TreeGrafter"/>
</dbReference>
<dbReference type="AlphaFoldDB" id="A0AA42BGZ8"/>
<dbReference type="InterPro" id="IPR006368">
    <property type="entry name" value="GDP_Man_deHydtase"/>
</dbReference>
<comment type="similarity">
    <text evidence="3 7">Belongs to the NAD(P)-dependent epimerase/dehydratase family. GDP-mannose 4,6-dehydratase subfamily.</text>
</comment>
<dbReference type="GO" id="GO:0070401">
    <property type="term" value="F:NADP+ binding"/>
    <property type="evidence" value="ECO:0007669"/>
    <property type="project" value="UniProtKB-UniRule"/>
</dbReference>
<comment type="caution">
    <text evidence="9">The sequence shown here is derived from an EMBL/GenBank/DDBJ whole genome shotgun (WGS) entry which is preliminary data.</text>
</comment>
<dbReference type="CDD" id="cd05260">
    <property type="entry name" value="GDP_MD_SDR_e"/>
    <property type="match status" value="1"/>
</dbReference>
<feature type="domain" description="NAD(P)-binding" evidence="8">
    <location>
        <begin position="10"/>
        <end position="350"/>
    </location>
</feature>
<accession>A0AA42BGZ8</accession>
<evidence type="ECO:0000256" key="5">
    <source>
        <dbReference type="ARBA" id="ARBA00023239"/>
    </source>
</evidence>
<comment type="catalytic activity">
    <reaction evidence="1 7">
        <text>GDP-alpha-D-mannose = GDP-4-dehydro-alpha-D-rhamnose + H2O</text>
        <dbReference type="Rhea" id="RHEA:23820"/>
        <dbReference type="ChEBI" id="CHEBI:15377"/>
        <dbReference type="ChEBI" id="CHEBI:57527"/>
        <dbReference type="ChEBI" id="CHEBI:57964"/>
        <dbReference type="EC" id="4.2.1.47"/>
    </reaction>
</comment>
<dbReference type="InterPro" id="IPR016040">
    <property type="entry name" value="NAD(P)-bd_dom"/>
</dbReference>
<evidence type="ECO:0000256" key="1">
    <source>
        <dbReference type="ARBA" id="ARBA00000188"/>
    </source>
</evidence>
<evidence type="ECO:0000256" key="2">
    <source>
        <dbReference type="ARBA" id="ARBA00001937"/>
    </source>
</evidence>
<evidence type="ECO:0000313" key="10">
    <source>
        <dbReference type="Proteomes" id="UP001162793"/>
    </source>
</evidence>
<dbReference type="PANTHER" id="PTHR43715:SF1">
    <property type="entry name" value="GDP-MANNOSE 4,6 DEHYDRATASE"/>
    <property type="match status" value="1"/>
</dbReference>
<dbReference type="HAMAP" id="MF_00955">
    <property type="entry name" value="GDP_Man_dehydratase"/>
    <property type="match status" value="1"/>
</dbReference>
<evidence type="ECO:0000256" key="6">
    <source>
        <dbReference type="ARBA" id="ARBA00059383"/>
    </source>
</evidence>
<sequence>MQATQRKVALITGITGQDGSYLAEFLLEKGYVVHGIKRRASLFNTDRIDHLYQDPHIDHRNFVLHYGDLSDTSNLIRIIQETQPDEIYNLGAQSHVAVSFESPEYTADVDAVGTLRVLEAIRILKLEKKTRFYQASTSELYGLVQETPQRETTPFYPRSPYAVAKMYAYWITVNYREAYGIYACNGILFNHESPRRGETFVTRKITRGLANIAQGLEDCLYMGNLSALRDWGHAKDYVRMQWMMLQQEQPEDFVIATGVQYSVRDFITWSANELGVTLEFCGEGVDETAVVTAVTGDSAPGIKIGDVIVRIDPRYFRPTEVETLLGDPTKAKEKLGWVPEITVQEMCREMVAADLSKARQHAVLRSHGFTVAVSQEN</sequence>
<dbReference type="FunFam" id="3.40.50.720:FF:000924">
    <property type="entry name" value="GDP-mannose 4,6 dehydratase"/>
    <property type="match status" value="1"/>
</dbReference>
<organism evidence="9 10">
    <name type="scientific">Ralstonia chuxiongensis</name>
    <dbReference type="NCBI Taxonomy" id="2957504"/>
    <lineage>
        <taxon>Bacteria</taxon>
        <taxon>Pseudomonadati</taxon>
        <taxon>Pseudomonadota</taxon>
        <taxon>Betaproteobacteria</taxon>
        <taxon>Burkholderiales</taxon>
        <taxon>Burkholderiaceae</taxon>
        <taxon>Ralstonia</taxon>
    </lineage>
</organism>
<evidence type="ECO:0000256" key="4">
    <source>
        <dbReference type="ARBA" id="ARBA00011989"/>
    </source>
</evidence>
<dbReference type="NCBIfam" id="TIGR01472">
    <property type="entry name" value="gmd"/>
    <property type="match status" value="1"/>
</dbReference>
<proteinExistence type="inferred from homology"/>
<dbReference type="InterPro" id="IPR036291">
    <property type="entry name" value="NAD(P)-bd_dom_sf"/>
</dbReference>
<protein>
    <recommendedName>
        <fullName evidence="4 7">GDP-mannose 4,6-dehydratase</fullName>
        <ecNumber evidence="4 7">4.2.1.47</ecNumber>
    </recommendedName>
    <alternativeName>
        <fullName evidence="7">GDP-D-mannose dehydratase</fullName>
    </alternativeName>
</protein>
<keyword evidence="7" id="KW-0521">NADP</keyword>
<evidence type="ECO:0000313" key="9">
    <source>
        <dbReference type="EMBL" id="MCP1172635.1"/>
    </source>
</evidence>
<keyword evidence="5 7" id="KW-0456">Lyase</keyword>
<dbReference type="Gene3D" id="3.40.50.720">
    <property type="entry name" value="NAD(P)-binding Rossmann-like Domain"/>
    <property type="match status" value="1"/>
</dbReference>
<dbReference type="PANTHER" id="PTHR43715">
    <property type="entry name" value="GDP-MANNOSE 4,6-DEHYDRATASE"/>
    <property type="match status" value="1"/>
</dbReference>
<dbReference type="EMBL" id="JAMYWC010000003">
    <property type="protein sequence ID" value="MCP1172635.1"/>
    <property type="molecule type" value="Genomic_DNA"/>
</dbReference>
<keyword evidence="10" id="KW-1185">Reference proteome</keyword>
<gene>
    <name evidence="7 9" type="primary">gmd</name>
    <name evidence="9" type="ORF">NKG59_09705</name>
</gene>
<evidence type="ECO:0000256" key="3">
    <source>
        <dbReference type="ARBA" id="ARBA00009263"/>
    </source>
</evidence>
<evidence type="ECO:0000259" key="8">
    <source>
        <dbReference type="Pfam" id="PF16363"/>
    </source>
</evidence>
<dbReference type="Proteomes" id="UP001162793">
    <property type="component" value="Unassembled WGS sequence"/>
</dbReference>
<dbReference type="GO" id="GO:0008446">
    <property type="term" value="F:GDP-mannose 4,6-dehydratase activity"/>
    <property type="evidence" value="ECO:0007669"/>
    <property type="project" value="UniProtKB-UniRule"/>
</dbReference>
<comment type="function">
    <text evidence="6 7">Catalyzes the conversion of GDP-D-mannose to GDP-4-dehydro-6-deoxy-D-mannose.</text>
</comment>
<comment type="cofactor">
    <cofactor evidence="2 7">
        <name>NADP(+)</name>
        <dbReference type="ChEBI" id="CHEBI:58349"/>
    </cofactor>
</comment>
<name>A0AA42BGZ8_9RALS</name>